<name>A0A6C2CE44_9RHOO</name>
<dbReference type="Pfam" id="PF01695">
    <property type="entry name" value="IstB_IS21"/>
    <property type="match status" value="1"/>
</dbReference>
<dbReference type="OrthoDB" id="8150723at2"/>
<dbReference type="CDD" id="cd00009">
    <property type="entry name" value="AAA"/>
    <property type="match status" value="1"/>
</dbReference>
<evidence type="ECO:0000313" key="5">
    <source>
        <dbReference type="EMBL" id="TYC52241.1"/>
    </source>
</evidence>
<dbReference type="NCBIfam" id="NF038214">
    <property type="entry name" value="IS21_help_AAA"/>
    <property type="match status" value="1"/>
</dbReference>
<keyword evidence="6" id="KW-1185">Reference proteome</keyword>
<proteinExistence type="inferred from homology"/>
<comment type="similarity">
    <text evidence="1">Belongs to the IS21/IS1162 putative ATP-binding protein family.</text>
</comment>
<gene>
    <name evidence="5" type="ORF">ETQ85_23185</name>
</gene>
<dbReference type="SUPFAM" id="SSF52540">
    <property type="entry name" value="P-loop containing nucleoside triphosphate hydrolases"/>
    <property type="match status" value="1"/>
</dbReference>
<organism evidence="5 6">
    <name type="scientific">Zoogloea oleivorans</name>
    <dbReference type="NCBI Taxonomy" id="1552750"/>
    <lineage>
        <taxon>Bacteria</taxon>
        <taxon>Pseudomonadati</taxon>
        <taxon>Pseudomonadota</taxon>
        <taxon>Betaproteobacteria</taxon>
        <taxon>Rhodocyclales</taxon>
        <taxon>Zoogloeaceae</taxon>
        <taxon>Zoogloea</taxon>
    </lineage>
</organism>
<sequence length="250" mass="28389">MSIANRTLTQLRALRLTTMAEAYENQLQQPKLHEFGFDERLAMLVDQEQNERESRKLKRLIRDAALPDRASLEDIEFRPDRGLEKQIVANLSSCEWIKRQLNVIILGATGVGKTWLASAFGNQACRLRLPVMFYRASDLYEAISTSSLDGSLAKLKVSLERPSLLIIDDFGLGNLTSPISQVLLDVIDHRVRTGSLLITSQYPTTQWHDFFPDKTLADAILDRVVHQSHCLTLKGESMRKLNARKRLEEA</sequence>
<feature type="domain" description="AAA+ ATPase" evidence="4">
    <location>
        <begin position="99"/>
        <end position="231"/>
    </location>
</feature>
<evidence type="ECO:0000256" key="1">
    <source>
        <dbReference type="ARBA" id="ARBA00008059"/>
    </source>
</evidence>
<accession>A0A6C2CE44</accession>
<evidence type="ECO:0000259" key="4">
    <source>
        <dbReference type="SMART" id="SM00382"/>
    </source>
</evidence>
<reference evidence="5 6" key="1">
    <citation type="submission" date="2019-01" db="EMBL/GenBank/DDBJ databases">
        <title>Zoogloea oleivorans genome sequencing and assembly.</title>
        <authorList>
            <person name="Tancsics A."/>
            <person name="Farkas M."/>
            <person name="Kriszt B."/>
            <person name="Maroti G."/>
            <person name="Horvath B."/>
        </authorList>
    </citation>
    <scope>NUCLEOTIDE SEQUENCE [LARGE SCALE GENOMIC DNA]</scope>
    <source>
        <strain evidence="5 6">Buc</strain>
    </source>
</reference>
<dbReference type="InterPro" id="IPR003593">
    <property type="entry name" value="AAA+_ATPase"/>
</dbReference>
<dbReference type="InterPro" id="IPR028350">
    <property type="entry name" value="DNAC/IstB-like"/>
</dbReference>
<dbReference type="InterPro" id="IPR047661">
    <property type="entry name" value="IstB"/>
</dbReference>
<dbReference type="PANTHER" id="PTHR30050">
    <property type="entry name" value="CHROMOSOMAL REPLICATION INITIATOR PROTEIN DNAA"/>
    <property type="match status" value="1"/>
</dbReference>
<dbReference type="PANTHER" id="PTHR30050:SF4">
    <property type="entry name" value="ATP-BINDING PROTEIN RV3427C IN INSERTION SEQUENCE-RELATED"/>
    <property type="match status" value="1"/>
</dbReference>
<evidence type="ECO:0000313" key="6">
    <source>
        <dbReference type="Proteomes" id="UP000389128"/>
    </source>
</evidence>
<dbReference type="EMBL" id="SDKK01000034">
    <property type="protein sequence ID" value="TYC52241.1"/>
    <property type="molecule type" value="Genomic_DNA"/>
</dbReference>
<dbReference type="PIRSF" id="PIRSF003073">
    <property type="entry name" value="DNAC_TnpB_IstB"/>
    <property type="match status" value="1"/>
</dbReference>
<dbReference type="GO" id="GO:0006260">
    <property type="term" value="P:DNA replication"/>
    <property type="evidence" value="ECO:0007669"/>
    <property type="project" value="TreeGrafter"/>
</dbReference>
<comment type="caution">
    <text evidence="5">The sequence shown here is derived from an EMBL/GenBank/DDBJ whole genome shotgun (WGS) entry which is preliminary data.</text>
</comment>
<dbReference type="RefSeq" id="WP_148581421.1">
    <property type="nucleotide sequence ID" value="NZ_SDKK01000034.1"/>
</dbReference>
<dbReference type="InterPro" id="IPR027417">
    <property type="entry name" value="P-loop_NTPase"/>
</dbReference>
<protein>
    <submittedName>
        <fullName evidence="5">AAA family ATPase</fullName>
    </submittedName>
</protein>
<dbReference type="Gene3D" id="3.40.50.300">
    <property type="entry name" value="P-loop containing nucleotide triphosphate hydrolases"/>
    <property type="match status" value="1"/>
</dbReference>
<keyword evidence="2" id="KW-0547">Nucleotide-binding</keyword>
<evidence type="ECO:0000256" key="3">
    <source>
        <dbReference type="ARBA" id="ARBA00022840"/>
    </source>
</evidence>
<dbReference type="GO" id="GO:0005524">
    <property type="term" value="F:ATP binding"/>
    <property type="evidence" value="ECO:0007669"/>
    <property type="project" value="UniProtKB-KW"/>
</dbReference>
<evidence type="ECO:0000256" key="2">
    <source>
        <dbReference type="ARBA" id="ARBA00022741"/>
    </source>
</evidence>
<dbReference type="Proteomes" id="UP000389128">
    <property type="component" value="Unassembled WGS sequence"/>
</dbReference>
<dbReference type="InterPro" id="IPR002611">
    <property type="entry name" value="IstB_ATP-bd"/>
</dbReference>
<dbReference type="AlphaFoldDB" id="A0A6C2CE44"/>
<dbReference type="SMART" id="SM00382">
    <property type="entry name" value="AAA"/>
    <property type="match status" value="1"/>
</dbReference>
<keyword evidence="3" id="KW-0067">ATP-binding</keyword>